<gene>
    <name evidence="5" type="ORF">D9757_014026</name>
</gene>
<dbReference type="Pfam" id="PF00248">
    <property type="entry name" value="Aldo_ket_red"/>
    <property type="match status" value="1"/>
</dbReference>
<dbReference type="InterPro" id="IPR050523">
    <property type="entry name" value="AKR_Detox_Biosynth"/>
</dbReference>
<evidence type="ECO:0008006" key="7">
    <source>
        <dbReference type="Google" id="ProtNLM"/>
    </source>
</evidence>
<dbReference type="OrthoDB" id="1720422at2759"/>
<dbReference type="SUPFAM" id="SSF51430">
    <property type="entry name" value="NAD(P)-linked oxidoreductase"/>
    <property type="match status" value="1"/>
</dbReference>
<evidence type="ECO:0000256" key="1">
    <source>
        <dbReference type="ARBA" id="ARBA00022857"/>
    </source>
</evidence>
<feature type="region of interest" description="Disordered" evidence="2">
    <location>
        <begin position="655"/>
        <end position="693"/>
    </location>
</feature>
<protein>
    <recommendedName>
        <fullName evidence="7">NADP-dependent oxidoreductase domain-containing protein</fullName>
    </recommendedName>
</protein>
<dbReference type="CDD" id="cd19079">
    <property type="entry name" value="AKR_EcYajO-like"/>
    <property type="match status" value="1"/>
</dbReference>
<dbReference type="PANTHER" id="PTHR43364">
    <property type="entry name" value="NADH-SPECIFIC METHYLGLYOXAL REDUCTASE-RELATED"/>
    <property type="match status" value="1"/>
</dbReference>
<feature type="domain" description="Fungal-type protein kinase" evidence="4">
    <location>
        <begin position="914"/>
        <end position="998"/>
    </location>
</feature>
<evidence type="ECO:0000313" key="5">
    <source>
        <dbReference type="EMBL" id="KAF5346104.1"/>
    </source>
</evidence>
<evidence type="ECO:0000313" key="6">
    <source>
        <dbReference type="Proteomes" id="UP000518752"/>
    </source>
</evidence>
<proteinExistence type="predicted"/>
<dbReference type="InterPro" id="IPR036812">
    <property type="entry name" value="NAD(P)_OxRdtase_dom_sf"/>
</dbReference>
<feature type="compositionally biased region" description="Polar residues" evidence="2">
    <location>
        <begin position="739"/>
        <end position="758"/>
    </location>
</feature>
<organism evidence="5 6">
    <name type="scientific">Collybiopsis confluens</name>
    <dbReference type="NCBI Taxonomy" id="2823264"/>
    <lineage>
        <taxon>Eukaryota</taxon>
        <taxon>Fungi</taxon>
        <taxon>Dikarya</taxon>
        <taxon>Basidiomycota</taxon>
        <taxon>Agaricomycotina</taxon>
        <taxon>Agaricomycetes</taxon>
        <taxon>Agaricomycetidae</taxon>
        <taxon>Agaricales</taxon>
        <taxon>Marasmiineae</taxon>
        <taxon>Omphalotaceae</taxon>
        <taxon>Collybiopsis</taxon>
    </lineage>
</organism>
<dbReference type="InterPro" id="IPR023210">
    <property type="entry name" value="NADP_OxRdtase_dom"/>
</dbReference>
<feature type="compositionally biased region" description="Polar residues" evidence="2">
    <location>
        <begin position="659"/>
        <end position="693"/>
    </location>
</feature>
<dbReference type="PANTHER" id="PTHR43364:SF9">
    <property type="entry name" value="OXIDOREDUCTASE"/>
    <property type="match status" value="1"/>
</dbReference>
<name>A0A8H5CRL2_9AGAR</name>
<evidence type="ECO:0000259" key="4">
    <source>
        <dbReference type="Pfam" id="PF17667"/>
    </source>
</evidence>
<evidence type="ECO:0000259" key="3">
    <source>
        <dbReference type="Pfam" id="PF00248"/>
    </source>
</evidence>
<dbReference type="InterPro" id="IPR040976">
    <property type="entry name" value="Pkinase_fungal"/>
</dbReference>
<comment type="caution">
    <text evidence="5">The sequence shown here is derived from an EMBL/GenBank/DDBJ whole genome shotgun (WGS) entry which is preliminary data.</text>
</comment>
<keyword evidence="6" id="KW-1185">Reference proteome</keyword>
<feature type="region of interest" description="Disordered" evidence="2">
    <location>
        <begin position="736"/>
        <end position="760"/>
    </location>
</feature>
<dbReference type="AlphaFoldDB" id="A0A8H5CRL2"/>
<dbReference type="Proteomes" id="UP000518752">
    <property type="component" value="Unassembled WGS sequence"/>
</dbReference>
<sequence>MSAMSFGSPEWAPWVLGEEKSIPILKAAWDRGIQTVDTANVYSNGESEKIVAKFIQKYKIPRHQIIIFTKCHGLVAAEPGTRTILNPKLRDTLQYVNQSGLSRSAIFNAVDASLERLETSYIDLLQIHRFDPKTPAEETMKALHDLVQSGKVRYIGASSMRCWQFARLNEVAEKNGWTKEEEREMNAYCNFHGIGLIPWGPVAAGRLCRPAEVAYDSTRGQATKGSPFDAPITESDKAIIGRVDEIAKKRGWTMTQVALAWVGMKVASPIVGMSSEKRVDENIITGKVLSEEEVKYLEEPSDSVSQEHLKDRVRRQLGGQTWEFPAKRLSQLLSAKTRKLATTTPTANDPPITLENHHIVIDTIENYNCYVDTLADAVAKAQKIFIERQPSQFLWTTHDNERSHYTCLVKLLNTGLDSCKAGLGSEVQQAIYKELKFYAWDKPMQDGVDGGHPLKPDLAGVLGEGEPDSLSWRPLLEGRGIEIPGEVKGIWPELVAQAATYARSSFSAYPLRQFALVLGYNHEERAMRFLVFHRGGLTASKPLKLESKQGQEDLILLLSSILTWKSLADAGFPAWCNKKETQVHLPAIYPTPVNIHNDLHHSACVRGRAAHVYYLHIPHPADPTSVAKAVGAPLDEYIAPVSHTQGIQQCKRFQEQVERSQGGTPASNAVPQQGGATSVSGIRQGHETGSVTGAQTLSSGLASLQGHLSESKTYDFGRTLANVPYVENTPASIRISRDLASTESPLSTTRSPDPTSVNHLKPGDYAVLKLSWIPGRGLDHKPIETELLEKCGGMFGVPRHYYSFLAHHQDNCPTTNHLFLPSDTDQTAHWNLFGTNVSSDKIPEARSLLGHVISHAGHSLESAPDFRSLLLALVHAHLEGLPTPRHQYRKCSDGRQPIESAHFHIDTLGDASDRDVRVNILSLCKDLNISNQCTGFVIDGDMAVNWKTYFEESHTGDKSGTYQFMSHALLRAQARQRNYWHSPIDDYYSFYYVAQWACIWSPLNKPQDSYDLDTLRTDIAGTSRASATLDVTGGIRMSLEMYGVLLTEARPFLQDWYRALVRLEGVWVQGCDNNAAGFRSRADHGLQTFLCVAHKYLVVPQS</sequence>
<accession>A0A8H5CRL2</accession>
<dbReference type="Pfam" id="PF17667">
    <property type="entry name" value="Pkinase_fungal"/>
    <property type="match status" value="1"/>
</dbReference>
<keyword evidence="1" id="KW-0521">NADP</keyword>
<reference evidence="5 6" key="1">
    <citation type="journal article" date="2020" name="ISME J.">
        <title>Uncovering the hidden diversity of litter-decomposition mechanisms in mushroom-forming fungi.</title>
        <authorList>
            <person name="Floudas D."/>
            <person name="Bentzer J."/>
            <person name="Ahren D."/>
            <person name="Johansson T."/>
            <person name="Persson P."/>
            <person name="Tunlid A."/>
        </authorList>
    </citation>
    <scope>NUCLEOTIDE SEQUENCE [LARGE SCALE GENOMIC DNA]</scope>
    <source>
        <strain evidence="5 6">CBS 406.79</strain>
    </source>
</reference>
<evidence type="ECO:0000256" key="2">
    <source>
        <dbReference type="SAM" id="MobiDB-lite"/>
    </source>
</evidence>
<dbReference type="EMBL" id="JAACJN010000361">
    <property type="protein sequence ID" value="KAF5346104.1"/>
    <property type="molecule type" value="Genomic_DNA"/>
</dbReference>
<feature type="domain" description="NADP-dependent oxidoreductase" evidence="3">
    <location>
        <begin position="10"/>
        <end position="299"/>
    </location>
</feature>
<dbReference type="Gene3D" id="3.20.20.100">
    <property type="entry name" value="NADP-dependent oxidoreductase domain"/>
    <property type="match status" value="1"/>
</dbReference>